<reference evidence="7" key="1">
    <citation type="journal article" date="2019" name="Int. J. Syst. Evol. Microbiol.">
        <title>The Global Catalogue of Microorganisms (GCM) 10K type strain sequencing project: providing services to taxonomists for standard genome sequencing and annotation.</title>
        <authorList>
            <consortium name="The Broad Institute Genomics Platform"/>
            <consortium name="The Broad Institute Genome Sequencing Center for Infectious Disease"/>
            <person name="Wu L."/>
            <person name="Ma J."/>
        </authorList>
    </citation>
    <scope>NUCLEOTIDE SEQUENCE [LARGE SCALE GENOMIC DNA]</scope>
    <source>
        <strain evidence="7">JCM 11136</strain>
    </source>
</reference>
<dbReference type="PANTHER" id="PTHR30055">
    <property type="entry name" value="HTH-TYPE TRANSCRIPTIONAL REGULATOR RUTR"/>
    <property type="match status" value="1"/>
</dbReference>
<dbReference type="Gene3D" id="1.10.10.60">
    <property type="entry name" value="Homeodomain-like"/>
    <property type="match status" value="1"/>
</dbReference>
<dbReference type="PROSITE" id="PS50977">
    <property type="entry name" value="HTH_TETR_2"/>
    <property type="match status" value="1"/>
</dbReference>
<dbReference type="InterPro" id="IPR036271">
    <property type="entry name" value="Tet_transcr_reg_TetR-rel_C_sf"/>
</dbReference>
<proteinExistence type="predicted"/>
<dbReference type="InterPro" id="IPR001647">
    <property type="entry name" value="HTH_TetR"/>
</dbReference>
<dbReference type="EMBL" id="BAAAHQ010000016">
    <property type="protein sequence ID" value="GAA0930725.1"/>
    <property type="molecule type" value="Genomic_DNA"/>
</dbReference>
<evidence type="ECO:0000313" key="6">
    <source>
        <dbReference type="EMBL" id="GAA0930725.1"/>
    </source>
</evidence>
<evidence type="ECO:0000259" key="5">
    <source>
        <dbReference type="PROSITE" id="PS50977"/>
    </source>
</evidence>
<dbReference type="SUPFAM" id="SSF48498">
    <property type="entry name" value="Tetracyclin repressor-like, C-terminal domain"/>
    <property type="match status" value="1"/>
</dbReference>
<keyword evidence="1" id="KW-0805">Transcription regulation</keyword>
<dbReference type="SUPFAM" id="SSF46689">
    <property type="entry name" value="Homeodomain-like"/>
    <property type="match status" value="1"/>
</dbReference>
<evidence type="ECO:0000256" key="4">
    <source>
        <dbReference type="PROSITE-ProRule" id="PRU00335"/>
    </source>
</evidence>
<keyword evidence="2 4" id="KW-0238">DNA-binding</keyword>
<dbReference type="RefSeq" id="WP_343950964.1">
    <property type="nucleotide sequence ID" value="NZ_BAAAHQ010000016.1"/>
</dbReference>
<dbReference type="PANTHER" id="PTHR30055:SF151">
    <property type="entry name" value="TRANSCRIPTIONAL REGULATORY PROTEIN"/>
    <property type="match status" value="1"/>
</dbReference>
<dbReference type="Pfam" id="PF02909">
    <property type="entry name" value="TetR_C_1"/>
    <property type="match status" value="1"/>
</dbReference>
<protein>
    <submittedName>
        <fullName evidence="6">TetR/AcrR family transcriptional regulator C-terminal domain-containing protein</fullName>
    </submittedName>
</protein>
<keyword evidence="7" id="KW-1185">Reference proteome</keyword>
<comment type="caution">
    <text evidence="6">The sequence shown here is derived from an EMBL/GenBank/DDBJ whole genome shotgun (WGS) entry which is preliminary data.</text>
</comment>
<sequence>MSDEELISIWMRPERTERSGPGRRPGFSREQITRTAVRIADADCLDAVTMRRIGGELGTGAMSLYRYVPRRDDLFDLMYDMVLSEIELPEKPSGDWRADLSLVAHGSRAVGLRHPWLTVLASRRPTLGPNVLHVNEFALGALEGMGLDIDEMAGFVGMVNDYVDGATRREIGWLEEARRTGMDPERWKRDYAGPYVRQILDSGAYPLFGRTVRESKAVHLPADEAFQIGLDRVLAGIGAQIPDIKRG</sequence>
<evidence type="ECO:0000256" key="2">
    <source>
        <dbReference type="ARBA" id="ARBA00023125"/>
    </source>
</evidence>
<evidence type="ECO:0000313" key="7">
    <source>
        <dbReference type="Proteomes" id="UP001501578"/>
    </source>
</evidence>
<dbReference type="InterPro" id="IPR009057">
    <property type="entry name" value="Homeodomain-like_sf"/>
</dbReference>
<evidence type="ECO:0000256" key="1">
    <source>
        <dbReference type="ARBA" id="ARBA00023015"/>
    </source>
</evidence>
<dbReference type="InterPro" id="IPR050109">
    <property type="entry name" value="HTH-type_TetR-like_transc_reg"/>
</dbReference>
<keyword evidence="3" id="KW-0804">Transcription</keyword>
<dbReference type="InterPro" id="IPR004111">
    <property type="entry name" value="Repressor_TetR_C"/>
</dbReference>
<gene>
    <name evidence="6" type="ORF">GCM10009560_35340</name>
</gene>
<dbReference type="Proteomes" id="UP001501578">
    <property type="component" value="Unassembled WGS sequence"/>
</dbReference>
<dbReference type="Gene3D" id="1.10.357.10">
    <property type="entry name" value="Tetracycline Repressor, domain 2"/>
    <property type="match status" value="1"/>
</dbReference>
<name>A0ABP4A4L2_9ACTN</name>
<feature type="domain" description="HTH tetR-type" evidence="5">
    <location>
        <begin position="26"/>
        <end position="86"/>
    </location>
</feature>
<evidence type="ECO:0000256" key="3">
    <source>
        <dbReference type="ARBA" id="ARBA00023163"/>
    </source>
</evidence>
<feature type="DNA-binding region" description="H-T-H motif" evidence="4">
    <location>
        <begin position="49"/>
        <end position="68"/>
    </location>
</feature>
<accession>A0ABP4A4L2</accession>
<organism evidence="6 7">
    <name type="scientific">Nonomuraea longicatena</name>
    <dbReference type="NCBI Taxonomy" id="83682"/>
    <lineage>
        <taxon>Bacteria</taxon>
        <taxon>Bacillati</taxon>
        <taxon>Actinomycetota</taxon>
        <taxon>Actinomycetes</taxon>
        <taxon>Streptosporangiales</taxon>
        <taxon>Streptosporangiaceae</taxon>
        <taxon>Nonomuraea</taxon>
    </lineage>
</organism>